<keyword evidence="4" id="KW-1185">Reference proteome</keyword>
<dbReference type="AlphaFoldDB" id="A0A1X6XET1"/>
<name>A0A1X6XET1_9MICO</name>
<evidence type="ECO:0000313" key="3">
    <source>
        <dbReference type="EMBL" id="SLM97781.1"/>
    </source>
</evidence>
<keyword evidence="3" id="KW-0132">Cell division</keyword>
<evidence type="ECO:0000313" key="4">
    <source>
        <dbReference type="Proteomes" id="UP000196581"/>
    </source>
</evidence>
<feature type="region of interest" description="Disordered" evidence="1">
    <location>
        <begin position="136"/>
        <end position="194"/>
    </location>
</feature>
<proteinExistence type="predicted"/>
<dbReference type="Proteomes" id="UP000196581">
    <property type="component" value="Unassembled WGS sequence"/>
</dbReference>
<feature type="compositionally biased region" description="Basic and acidic residues" evidence="1">
    <location>
        <begin position="158"/>
        <end position="174"/>
    </location>
</feature>
<dbReference type="GO" id="GO:0051301">
    <property type="term" value="P:cell division"/>
    <property type="evidence" value="ECO:0007669"/>
    <property type="project" value="UniProtKB-KW"/>
</dbReference>
<dbReference type="RefSeq" id="WP_087006930.1">
    <property type="nucleotide sequence ID" value="NZ_FWFF01000013.1"/>
</dbReference>
<evidence type="ECO:0000256" key="1">
    <source>
        <dbReference type="SAM" id="MobiDB-lite"/>
    </source>
</evidence>
<keyword evidence="2" id="KW-1133">Transmembrane helix</keyword>
<sequence length="194" mass="21202">MSVPLRTTHARPAVAPPARTRRPAPATLPQRTVRRLRLVLPEPARPSFPTAVWVVLIILVGVIAILLANIAVSHTTFRVQSLTEEQSALHDDRDRLVEDISYRESPQNIAAHAEEQGMKRDIDPAYIDLSTGKVLTPEEIGGADPAVESPERIPGPRADARNDFRPNLRSDERLPVVGGDGSEFNAPAQEPPQG</sequence>
<keyword evidence="2" id="KW-0812">Transmembrane</keyword>
<gene>
    <name evidence="3" type="ORF">FM105_07710</name>
</gene>
<protein>
    <submittedName>
        <fullName evidence="3">Cell division protein FtsL</fullName>
    </submittedName>
</protein>
<reference evidence="4" key="1">
    <citation type="submission" date="2017-02" db="EMBL/GenBank/DDBJ databases">
        <authorList>
            <person name="Dridi B."/>
        </authorList>
    </citation>
    <scope>NUCLEOTIDE SEQUENCE [LARGE SCALE GENOMIC DNA]</scope>
    <source>
        <strain evidence="4">B Co 03.10</strain>
    </source>
</reference>
<keyword evidence="2" id="KW-0472">Membrane</keyword>
<dbReference type="EMBL" id="FWFF01000013">
    <property type="protein sequence ID" value="SLM97781.1"/>
    <property type="molecule type" value="Genomic_DNA"/>
</dbReference>
<organism evidence="3 4">
    <name type="scientific">Brevibacterium yomogidense</name>
    <dbReference type="NCBI Taxonomy" id="946573"/>
    <lineage>
        <taxon>Bacteria</taxon>
        <taxon>Bacillati</taxon>
        <taxon>Actinomycetota</taxon>
        <taxon>Actinomycetes</taxon>
        <taxon>Micrococcales</taxon>
        <taxon>Brevibacteriaceae</taxon>
        <taxon>Brevibacterium</taxon>
    </lineage>
</organism>
<keyword evidence="3" id="KW-0131">Cell cycle</keyword>
<accession>A0A1X6XET1</accession>
<feature type="transmembrane region" description="Helical" evidence="2">
    <location>
        <begin position="51"/>
        <end position="72"/>
    </location>
</feature>
<feature type="region of interest" description="Disordered" evidence="1">
    <location>
        <begin position="1"/>
        <end position="27"/>
    </location>
</feature>
<evidence type="ECO:0000256" key="2">
    <source>
        <dbReference type="SAM" id="Phobius"/>
    </source>
</evidence>